<evidence type="ECO:0000313" key="3">
    <source>
        <dbReference type="Proteomes" id="UP000078287"/>
    </source>
</evidence>
<dbReference type="Proteomes" id="UP000078287">
    <property type="component" value="Unassembled WGS sequence"/>
</dbReference>
<feature type="transmembrane region" description="Helical" evidence="1">
    <location>
        <begin position="14"/>
        <end position="34"/>
    </location>
</feature>
<dbReference type="AlphaFoldDB" id="A0A178MIQ1"/>
<proteinExistence type="predicted"/>
<name>A0A178MIQ1_9CHLR</name>
<evidence type="ECO:0000313" key="2">
    <source>
        <dbReference type="EMBL" id="OAN48479.1"/>
    </source>
</evidence>
<keyword evidence="1" id="KW-0812">Transmembrane</keyword>
<organism evidence="2 3">
    <name type="scientific">Chloroflexus islandicus</name>
    <dbReference type="NCBI Taxonomy" id="1707952"/>
    <lineage>
        <taxon>Bacteria</taxon>
        <taxon>Bacillati</taxon>
        <taxon>Chloroflexota</taxon>
        <taxon>Chloroflexia</taxon>
        <taxon>Chloroflexales</taxon>
        <taxon>Chloroflexineae</taxon>
        <taxon>Chloroflexaceae</taxon>
        <taxon>Chloroflexus</taxon>
    </lineage>
</organism>
<accession>A0A178MIQ1</accession>
<dbReference type="RefSeq" id="WP_066782922.1">
    <property type="nucleotide sequence ID" value="NZ_LWQS01000031.1"/>
</dbReference>
<keyword evidence="3" id="KW-1185">Reference proteome</keyword>
<protein>
    <submittedName>
        <fullName evidence="2">Uncharacterized protein</fullName>
    </submittedName>
</protein>
<comment type="caution">
    <text evidence="2">The sequence shown here is derived from an EMBL/GenBank/DDBJ whole genome shotgun (WGS) entry which is preliminary data.</text>
</comment>
<keyword evidence="1" id="KW-0472">Membrane</keyword>
<sequence>MAETIKQPNSNRPLVLIGLLVTQLLALVSILLIWLPGAFISVVAENPEGTVPLWLMAFYGYPIYPLAMSIGAWVAYARRNDKLAAILSALLIPPILLFVVVIFLNW</sequence>
<reference evidence="2 3" key="1">
    <citation type="submission" date="2016-04" db="EMBL/GenBank/DDBJ databases">
        <title>Chloroflexus islandicus sp. nov., a thermophilic filamentous anoxygenic phototrophic bacterium from geyser Strokkur (Iceland).</title>
        <authorList>
            <person name="Gaisin V.A."/>
            <person name="Kalashnikov A.M."/>
            <person name="Sukhacheva M.V."/>
            <person name="Grouzdev D.S."/>
            <person name="Ivanov T.M."/>
            <person name="Kuznetsov B."/>
            <person name="Gorlenko V.M."/>
        </authorList>
    </citation>
    <scope>NUCLEOTIDE SEQUENCE [LARGE SCALE GENOMIC DNA]</scope>
    <source>
        <strain evidence="3">isl-2</strain>
    </source>
</reference>
<dbReference type="EMBL" id="LWQS01000031">
    <property type="protein sequence ID" value="OAN48479.1"/>
    <property type="molecule type" value="Genomic_DNA"/>
</dbReference>
<feature type="transmembrane region" description="Helical" evidence="1">
    <location>
        <begin position="54"/>
        <end position="76"/>
    </location>
</feature>
<gene>
    <name evidence="2" type="ORF">A6A03_07815</name>
</gene>
<feature type="transmembrane region" description="Helical" evidence="1">
    <location>
        <begin position="83"/>
        <end position="104"/>
    </location>
</feature>
<keyword evidence="1" id="KW-1133">Transmembrane helix</keyword>
<evidence type="ECO:0000256" key="1">
    <source>
        <dbReference type="SAM" id="Phobius"/>
    </source>
</evidence>